<feature type="domain" description="Gnk2-homologous" evidence="11">
    <location>
        <begin position="29"/>
        <end position="130"/>
    </location>
</feature>
<dbReference type="GO" id="GO:0016410">
    <property type="term" value="F:N-acyltransferase activity"/>
    <property type="evidence" value="ECO:0007669"/>
    <property type="project" value="InterPro"/>
</dbReference>
<evidence type="ECO:0000256" key="4">
    <source>
        <dbReference type="ARBA" id="ARBA00022729"/>
    </source>
</evidence>
<name>A0A8S2B2Z6_ARAAE</name>
<dbReference type="Pfam" id="PF00132">
    <property type="entry name" value="Hexapep"/>
    <property type="match status" value="1"/>
</dbReference>
<dbReference type="SUPFAM" id="SSF51161">
    <property type="entry name" value="Trimeric LpxA-like enzymes"/>
    <property type="match status" value="1"/>
</dbReference>
<dbReference type="InterPro" id="IPR002902">
    <property type="entry name" value="GNK2"/>
</dbReference>
<evidence type="ECO:0000256" key="5">
    <source>
        <dbReference type="ARBA" id="ARBA00022737"/>
    </source>
</evidence>
<organism evidence="12 13">
    <name type="scientific">Arabidopsis arenosa</name>
    <name type="common">Sand rock-cress</name>
    <name type="synonym">Cardaminopsis arenosa</name>
    <dbReference type="NCBI Taxonomy" id="38785"/>
    <lineage>
        <taxon>Eukaryota</taxon>
        <taxon>Viridiplantae</taxon>
        <taxon>Streptophyta</taxon>
        <taxon>Embryophyta</taxon>
        <taxon>Tracheophyta</taxon>
        <taxon>Spermatophyta</taxon>
        <taxon>Magnoliopsida</taxon>
        <taxon>eudicotyledons</taxon>
        <taxon>Gunneridae</taxon>
        <taxon>Pentapetalae</taxon>
        <taxon>rosids</taxon>
        <taxon>malvids</taxon>
        <taxon>Brassicales</taxon>
        <taxon>Brassicaceae</taxon>
        <taxon>Camelineae</taxon>
        <taxon>Arabidopsis</taxon>
    </lineage>
</organism>
<dbReference type="InterPro" id="IPR011004">
    <property type="entry name" value="Trimer_LpxA-like_sf"/>
</dbReference>
<dbReference type="EMBL" id="LR999457">
    <property type="protein sequence ID" value="CAE6185005.1"/>
    <property type="molecule type" value="Genomic_DNA"/>
</dbReference>
<dbReference type="GO" id="GO:0005737">
    <property type="term" value="C:cytoplasm"/>
    <property type="evidence" value="ECO:0007669"/>
    <property type="project" value="UniProtKB-ARBA"/>
</dbReference>
<dbReference type="NCBIfam" id="NF002060">
    <property type="entry name" value="PRK00892.1"/>
    <property type="match status" value="1"/>
</dbReference>
<sequence length="701" mass="76609">MASTSIMLSSLFSFFFLTFFVTYAQQNVTVHTICYYDGGNFTSNSSYSLNLNRLISSLPDLTPTINGFYNISTNGEVNAIALCRGDVKPNQDCITCITTAAKQLLESCPNIIEADIWLEKCMFRYTSRIILGQMEPVPFSYTSSNVSVTDKEGFSKGLGELLDSLGEKIDTANETEEIKFAAGVKGSIYALAQCTPDLSETDCRICLAQIFAGVPTCCDGKTGGWWTNPSCYFRFEEYPFFDLSVISEQKQPLSPHNNKTRRSDQGNSKDRSKTLIFAVVPIVTIVPVLMFLFIYLMRRKKKKTLKDNTENEFESTDSLHFDFETIRVATDDFSLTNKVGEGGFGVVYKAWQNWIEGTSMELIDHVLLKSYNKKQSMQCLEIALSCVQENPTKRPTMDSVVSMLSSESESLQLPKPSQPGFFRRSASFSISLNDVSLTDLSAHYQFGSATAEVYSNAGSDTGGGIVSEGFLRWRNGGGKCHSSAQIDSSALVEFGAVVHEKAVLGAEVHVGSGTVIGPSVQIGPSTRIGYNVSISNSSIGDSCVVHNGVCIGQDGFGFYVDEHGNMVKKPQKLNVSIGSRVEIGANTCIDRGSWRDTVIEDDTKIDNLVQIGHNVIIGKCCLLCGQVGIAGSVTIGDYVALGGRAAVRDHVSIVSKVRLAANSCVTKNITEPGDFGGFPAVRIHEWRKQIVRAQIANKRKT</sequence>
<dbReference type="AlphaFoldDB" id="A0A8S2B2Z6"/>
<keyword evidence="2" id="KW-0441">Lipid A biosynthesis</keyword>
<dbReference type="InterPro" id="IPR007691">
    <property type="entry name" value="LpxD"/>
</dbReference>
<evidence type="ECO:0000256" key="1">
    <source>
        <dbReference type="ARBA" id="ARBA00022516"/>
    </source>
</evidence>
<keyword evidence="1" id="KW-0444">Lipid biosynthesis</keyword>
<evidence type="ECO:0000259" key="11">
    <source>
        <dbReference type="PROSITE" id="PS51473"/>
    </source>
</evidence>
<evidence type="ECO:0000256" key="2">
    <source>
        <dbReference type="ARBA" id="ARBA00022556"/>
    </source>
</evidence>
<keyword evidence="13" id="KW-1185">Reference proteome</keyword>
<evidence type="ECO:0000256" key="10">
    <source>
        <dbReference type="SAM" id="SignalP"/>
    </source>
</evidence>
<keyword evidence="4 10" id="KW-0732">Signal</keyword>
<keyword evidence="7" id="KW-0325">Glycoprotein</keyword>
<keyword evidence="9" id="KW-0812">Transmembrane</keyword>
<dbReference type="FunFam" id="2.160.10.10:FF:000055">
    <property type="entry name" value="Probable UDP-3-O-acylglucosamine N-acyltransferase 1, mitochondrial"/>
    <property type="match status" value="1"/>
</dbReference>
<accession>A0A8S2B2Z6</accession>
<feature type="domain" description="Gnk2-homologous" evidence="11">
    <location>
        <begin position="136"/>
        <end position="240"/>
    </location>
</feature>
<feature type="chain" id="PRO_5035913422" description="Gnk2-homologous domain-containing protein" evidence="10">
    <location>
        <begin position="25"/>
        <end position="701"/>
    </location>
</feature>
<evidence type="ECO:0000256" key="3">
    <source>
        <dbReference type="ARBA" id="ARBA00022679"/>
    </source>
</evidence>
<dbReference type="Gene3D" id="1.10.510.10">
    <property type="entry name" value="Transferase(Phosphotransferase) domain 1"/>
    <property type="match status" value="1"/>
</dbReference>
<dbReference type="Gene3D" id="2.160.10.10">
    <property type="entry name" value="Hexapeptide repeat proteins"/>
    <property type="match status" value="1"/>
</dbReference>
<dbReference type="PANTHER" id="PTHR43378">
    <property type="entry name" value="UDP-3-O-ACYLGLUCOSAMINE N-ACYLTRANSFERASE"/>
    <property type="match status" value="1"/>
</dbReference>
<dbReference type="InterPro" id="IPR011009">
    <property type="entry name" value="Kinase-like_dom_sf"/>
</dbReference>
<evidence type="ECO:0000256" key="6">
    <source>
        <dbReference type="ARBA" id="ARBA00023098"/>
    </source>
</evidence>
<dbReference type="Proteomes" id="UP000682877">
    <property type="component" value="Chromosome 7"/>
</dbReference>
<dbReference type="InterPro" id="IPR001451">
    <property type="entry name" value="Hexapep"/>
</dbReference>
<keyword evidence="9" id="KW-0472">Membrane</keyword>
<evidence type="ECO:0000256" key="9">
    <source>
        <dbReference type="SAM" id="Phobius"/>
    </source>
</evidence>
<keyword evidence="9" id="KW-1133">Transmembrane helix</keyword>
<keyword evidence="3" id="KW-0808">Transferase</keyword>
<dbReference type="Pfam" id="PF01657">
    <property type="entry name" value="Stress-antifung"/>
    <property type="match status" value="2"/>
</dbReference>
<proteinExistence type="predicted"/>
<dbReference type="CDD" id="cd03352">
    <property type="entry name" value="LbH_LpxD"/>
    <property type="match status" value="1"/>
</dbReference>
<dbReference type="CDD" id="cd23509">
    <property type="entry name" value="Gnk2-like"/>
    <property type="match status" value="2"/>
</dbReference>
<feature type="transmembrane region" description="Helical" evidence="9">
    <location>
        <begin position="275"/>
        <end position="296"/>
    </location>
</feature>
<dbReference type="FunFam" id="3.30.430.20:FF:000009">
    <property type="entry name" value="Cysteine-rich receptor-like protein kinase 28"/>
    <property type="match status" value="1"/>
</dbReference>
<dbReference type="PROSITE" id="PS51473">
    <property type="entry name" value="GNK2"/>
    <property type="match status" value="2"/>
</dbReference>
<gene>
    <name evidence="12" type="ORF">AARE701A_LOCUS18857</name>
</gene>
<evidence type="ECO:0000256" key="7">
    <source>
        <dbReference type="ARBA" id="ARBA00023180"/>
    </source>
</evidence>
<dbReference type="PANTHER" id="PTHR43378:SF2">
    <property type="entry name" value="UDP-3-O-ACYLGLUCOSAMINE N-ACYLTRANSFERASE 1, MITOCHONDRIAL-RELATED"/>
    <property type="match status" value="1"/>
</dbReference>
<dbReference type="GO" id="GO:0016020">
    <property type="term" value="C:membrane"/>
    <property type="evidence" value="ECO:0007669"/>
    <property type="project" value="GOC"/>
</dbReference>
<keyword evidence="5" id="KW-0677">Repeat</keyword>
<dbReference type="InterPro" id="IPR038408">
    <property type="entry name" value="GNK2_sf"/>
</dbReference>
<reference evidence="12" key="1">
    <citation type="submission" date="2021-01" db="EMBL/GenBank/DDBJ databases">
        <authorList>
            <person name="Bezrukov I."/>
        </authorList>
    </citation>
    <scope>NUCLEOTIDE SEQUENCE</scope>
</reference>
<evidence type="ECO:0000313" key="13">
    <source>
        <dbReference type="Proteomes" id="UP000682877"/>
    </source>
</evidence>
<dbReference type="Gene3D" id="3.30.430.20">
    <property type="entry name" value="Gnk2 domain, C-X8-C-X2-C motif"/>
    <property type="match status" value="2"/>
</dbReference>
<evidence type="ECO:0000256" key="8">
    <source>
        <dbReference type="ARBA" id="ARBA00023315"/>
    </source>
</evidence>
<protein>
    <recommendedName>
        <fullName evidence="11">Gnk2-homologous domain-containing protein</fullName>
    </recommendedName>
</protein>
<keyword evidence="8" id="KW-0012">Acyltransferase</keyword>
<feature type="signal peptide" evidence="10">
    <location>
        <begin position="1"/>
        <end position="24"/>
    </location>
</feature>
<dbReference type="GO" id="GO:0009245">
    <property type="term" value="P:lipid A biosynthetic process"/>
    <property type="evidence" value="ECO:0007669"/>
    <property type="project" value="UniProtKB-KW"/>
</dbReference>
<keyword evidence="6" id="KW-0443">Lipid metabolism</keyword>
<dbReference type="SUPFAM" id="SSF56112">
    <property type="entry name" value="Protein kinase-like (PK-like)"/>
    <property type="match status" value="2"/>
</dbReference>
<evidence type="ECO:0000313" key="12">
    <source>
        <dbReference type="EMBL" id="CAE6185005.1"/>
    </source>
</evidence>